<dbReference type="EMBL" id="BAABFX010000019">
    <property type="protein sequence ID" value="GAA4391111.1"/>
    <property type="molecule type" value="Genomic_DNA"/>
</dbReference>
<dbReference type="Proteomes" id="UP001500390">
    <property type="component" value="Unassembled WGS sequence"/>
</dbReference>
<proteinExistence type="predicted"/>
<evidence type="ECO:0000313" key="2">
    <source>
        <dbReference type="Proteomes" id="UP001500390"/>
    </source>
</evidence>
<protein>
    <submittedName>
        <fullName evidence="1">Uncharacterized protein</fullName>
    </submittedName>
</protein>
<sequence>MEDGGPTHSVLWPVEWTAEVAGTEAVIRDPTGDMTIRTGDEVELAGGFLSEGQYEPQRCATGAAWQVVGVMRHEQ</sequence>
<reference evidence="2" key="1">
    <citation type="journal article" date="2019" name="Int. J. Syst. Evol. Microbiol.">
        <title>The Global Catalogue of Microorganisms (GCM) 10K type strain sequencing project: providing services to taxonomists for standard genome sequencing and annotation.</title>
        <authorList>
            <consortium name="The Broad Institute Genomics Platform"/>
            <consortium name="The Broad Institute Genome Sequencing Center for Infectious Disease"/>
            <person name="Wu L."/>
            <person name="Ma J."/>
        </authorList>
    </citation>
    <scope>NUCLEOTIDE SEQUENCE [LARGE SCALE GENOMIC DNA]</scope>
    <source>
        <strain evidence="2">JCM 17738</strain>
    </source>
</reference>
<gene>
    <name evidence="1" type="ORF">GCM10023153_08620</name>
</gene>
<accession>A0ABP8JI16</accession>
<name>A0ABP8JI16_9MICO</name>
<comment type="caution">
    <text evidence="1">The sequence shown here is derived from an EMBL/GenBank/DDBJ whole genome shotgun (WGS) entry which is preliminary data.</text>
</comment>
<evidence type="ECO:0000313" key="1">
    <source>
        <dbReference type="EMBL" id="GAA4391111.1"/>
    </source>
</evidence>
<keyword evidence="2" id="KW-1185">Reference proteome</keyword>
<organism evidence="1 2">
    <name type="scientific">Ornithinibacter aureus</name>
    <dbReference type="NCBI Taxonomy" id="622664"/>
    <lineage>
        <taxon>Bacteria</taxon>
        <taxon>Bacillati</taxon>
        <taxon>Actinomycetota</taxon>
        <taxon>Actinomycetes</taxon>
        <taxon>Micrococcales</taxon>
        <taxon>Intrasporangiaceae</taxon>
        <taxon>Ornithinibacter</taxon>
    </lineage>
</organism>